<keyword evidence="3" id="KW-1185">Reference proteome</keyword>
<dbReference type="GeneID" id="20673823"/>
<dbReference type="InParanoid" id="W4JR07"/>
<evidence type="ECO:0000313" key="2">
    <source>
        <dbReference type="EMBL" id="ETW75978.1"/>
    </source>
</evidence>
<dbReference type="RefSeq" id="XP_009552210.1">
    <property type="nucleotide sequence ID" value="XM_009553915.1"/>
</dbReference>
<dbReference type="HOGENOM" id="CLU_1627279_0_0_1"/>
<gene>
    <name evidence="2" type="ORF">HETIRDRAFT_422598</name>
</gene>
<evidence type="ECO:0000313" key="3">
    <source>
        <dbReference type="Proteomes" id="UP000030671"/>
    </source>
</evidence>
<dbReference type="Proteomes" id="UP000030671">
    <property type="component" value="Unassembled WGS sequence"/>
</dbReference>
<dbReference type="STRING" id="747525.W4JR07"/>
<dbReference type="OrthoDB" id="2692094at2759"/>
<dbReference type="AlphaFoldDB" id="W4JR07"/>
<proteinExistence type="predicted"/>
<organism evidence="2 3">
    <name type="scientific">Heterobasidion irregulare (strain TC 32-1)</name>
    <dbReference type="NCBI Taxonomy" id="747525"/>
    <lineage>
        <taxon>Eukaryota</taxon>
        <taxon>Fungi</taxon>
        <taxon>Dikarya</taxon>
        <taxon>Basidiomycota</taxon>
        <taxon>Agaricomycotina</taxon>
        <taxon>Agaricomycetes</taxon>
        <taxon>Russulales</taxon>
        <taxon>Bondarzewiaceae</taxon>
        <taxon>Heterobasidion</taxon>
        <taxon>Heterobasidion annosum species complex</taxon>
    </lineage>
</organism>
<sequence>MDTTLELFSTAIIILSTTMSCLLSQKTKTSPKLFGSERVQKVFNLVTYKYHSLRDYIYMILCFKIMDLYSIQVLTRHDTCECLLCKVVKQSNKHYSHYHIAVSMRKHFSIWYWIHNYSKDPMLKDFLPCLQDHLLAYMLRLAYNNDEQDFTNKDHDNITIINN</sequence>
<feature type="chain" id="PRO_5004843836" evidence="1">
    <location>
        <begin position="25"/>
        <end position="163"/>
    </location>
</feature>
<reference evidence="2 3" key="1">
    <citation type="journal article" date="2012" name="New Phytol.">
        <title>Insight into trade-off between wood decay and parasitism from the genome of a fungal forest pathogen.</title>
        <authorList>
            <person name="Olson A."/>
            <person name="Aerts A."/>
            <person name="Asiegbu F."/>
            <person name="Belbahri L."/>
            <person name="Bouzid O."/>
            <person name="Broberg A."/>
            <person name="Canback B."/>
            <person name="Coutinho P.M."/>
            <person name="Cullen D."/>
            <person name="Dalman K."/>
            <person name="Deflorio G."/>
            <person name="van Diepen L.T."/>
            <person name="Dunand C."/>
            <person name="Duplessis S."/>
            <person name="Durling M."/>
            <person name="Gonthier P."/>
            <person name="Grimwood J."/>
            <person name="Fossdal C.G."/>
            <person name="Hansson D."/>
            <person name="Henrissat B."/>
            <person name="Hietala A."/>
            <person name="Himmelstrand K."/>
            <person name="Hoffmeister D."/>
            <person name="Hogberg N."/>
            <person name="James T.Y."/>
            <person name="Karlsson M."/>
            <person name="Kohler A."/>
            <person name="Kues U."/>
            <person name="Lee Y.H."/>
            <person name="Lin Y.C."/>
            <person name="Lind M."/>
            <person name="Lindquist E."/>
            <person name="Lombard V."/>
            <person name="Lucas S."/>
            <person name="Lunden K."/>
            <person name="Morin E."/>
            <person name="Murat C."/>
            <person name="Park J."/>
            <person name="Raffaello T."/>
            <person name="Rouze P."/>
            <person name="Salamov A."/>
            <person name="Schmutz J."/>
            <person name="Solheim H."/>
            <person name="Stahlberg J."/>
            <person name="Velez H."/>
            <person name="de Vries R.P."/>
            <person name="Wiebenga A."/>
            <person name="Woodward S."/>
            <person name="Yakovlev I."/>
            <person name="Garbelotto M."/>
            <person name="Martin F."/>
            <person name="Grigoriev I.V."/>
            <person name="Stenlid J."/>
        </authorList>
    </citation>
    <scope>NUCLEOTIDE SEQUENCE [LARGE SCALE GENOMIC DNA]</scope>
    <source>
        <strain evidence="2 3">TC 32-1</strain>
    </source>
</reference>
<evidence type="ECO:0000256" key="1">
    <source>
        <dbReference type="SAM" id="SignalP"/>
    </source>
</evidence>
<keyword evidence="1" id="KW-0732">Signal</keyword>
<name>W4JR07_HETIT</name>
<protein>
    <submittedName>
        <fullName evidence="2">Uncharacterized protein</fullName>
    </submittedName>
</protein>
<accession>W4JR07</accession>
<feature type="signal peptide" evidence="1">
    <location>
        <begin position="1"/>
        <end position="24"/>
    </location>
</feature>
<dbReference type="EMBL" id="KI925465">
    <property type="protein sequence ID" value="ETW75978.1"/>
    <property type="molecule type" value="Genomic_DNA"/>
</dbReference>
<dbReference type="KEGG" id="hir:HETIRDRAFT_422598"/>